<sequence>MLDVHQEINVVVTAILPFGLKVDIDGMGGVIDQTKHPSWWDDVEPAEIGDLLHAVVLDPTRSPPRLSALRKDIETARRLRSQG</sequence>
<name>A0ABX1BXX9_9ACTN</name>
<keyword evidence="2" id="KW-1185">Reference proteome</keyword>
<comment type="caution">
    <text evidence="1">The sequence shown here is derived from an EMBL/GenBank/DDBJ whole genome shotgun (WGS) entry which is preliminary data.</text>
</comment>
<evidence type="ECO:0000313" key="1">
    <source>
        <dbReference type="EMBL" id="NJQ02481.1"/>
    </source>
</evidence>
<reference evidence="1 2" key="1">
    <citation type="submission" date="2020-03" db="EMBL/GenBank/DDBJ databases">
        <title>WGS of actinomycetes isolated from Thailand.</title>
        <authorList>
            <person name="Thawai C."/>
        </authorList>
    </citation>
    <scope>NUCLEOTIDE SEQUENCE [LARGE SCALE GENOMIC DNA]</scope>
    <source>
        <strain evidence="1 2">PLAI 1-29</strain>
    </source>
</reference>
<organism evidence="1 2">
    <name type="scientific">Streptomyces zingiberis</name>
    <dbReference type="NCBI Taxonomy" id="2053010"/>
    <lineage>
        <taxon>Bacteria</taxon>
        <taxon>Bacillati</taxon>
        <taxon>Actinomycetota</taxon>
        <taxon>Actinomycetes</taxon>
        <taxon>Kitasatosporales</taxon>
        <taxon>Streptomycetaceae</taxon>
        <taxon>Streptomyces</taxon>
    </lineage>
</organism>
<dbReference type="EMBL" id="JAATEN010000015">
    <property type="protein sequence ID" value="NJQ02481.1"/>
    <property type="molecule type" value="Genomic_DNA"/>
</dbReference>
<dbReference type="RefSeq" id="WP_168103117.1">
    <property type="nucleotide sequence ID" value="NZ_JAATEN010000015.1"/>
</dbReference>
<dbReference type="SUPFAM" id="SSF50249">
    <property type="entry name" value="Nucleic acid-binding proteins"/>
    <property type="match status" value="1"/>
</dbReference>
<accession>A0ABX1BXX9</accession>
<protein>
    <submittedName>
        <fullName evidence="1">Uncharacterized protein</fullName>
    </submittedName>
</protein>
<evidence type="ECO:0000313" key="2">
    <source>
        <dbReference type="Proteomes" id="UP000695264"/>
    </source>
</evidence>
<proteinExistence type="predicted"/>
<dbReference type="InterPro" id="IPR012340">
    <property type="entry name" value="NA-bd_OB-fold"/>
</dbReference>
<gene>
    <name evidence="1" type="ORF">HCK00_18510</name>
</gene>
<dbReference type="Proteomes" id="UP000695264">
    <property type="component" value="Unassembled WGS sequence"/>
</dbReference>